<dbReference type="SUPFAM" id="SSF56672">
    <property type="entry name" value="DNA/RNA polymerases"/>
    <property type="match status" value="1"/>
</dbReference>
<dbReference type="EMBL" id="JBGMDY010000005">
    <property type="protein sequence ID" value="KAL2333782.1"/>
    <property type="molecule type" value="Genomic_DNA"/>
</dbReference>
<keyword evidence="2" id="KW-1185">Reference proteome</keyword>
<protein>
    <submittedName>
        <fullName evidence="1">Uncharacterized protein</fullName>
    </submittedName>
</protein>
<evidence type="ECO:0000313" key="1">
    <source>
        <dbReference type="EMBL" id="KAL2333782.1"/>
    </source>
</evidence>
<reference evidence="1 2" key="1">
    <citation type="submission" date="2024-08" db="EMBL/GenBank/DDBJ databases">
        <title>Insights into the chromosomal genome structure of Flemingia macrophylla.</title>
        <authorList>
            <person name="Ding Y."/>
            <person name="Zhao Y."/>
            <person name="Bi W."/>
            <person name="Wu M."/>
            <person name="Zhao G."/>
            <person name="Gong Y."/>
            <person name="Li W."/>
            <person name="Zhang P."/>
        </authorList>
    </citation>
    <scope>NUCLEOTIDE SEQUENCE [LARGE SCALE GENOMIC DNA]</scope>
    <source>
        <strain evidence="1">DYQJB</strain>
        <tissue evidence="1">Leaf</tissue>
    </source>
</reference>
<gene>
    <name evidence="1" type="ORF">Fmac_014995</name>
</gene>
<name>A0ABD1MDU4_9FABA</name>
<dbReference type="PANTHER" id="PTHR24559">
    <property type="entry name" value="TRANSPOSON TY3-I GAG-POL POLYPROTEIN"/>
    <property type="match status" value="1"/>
</dbReference>
<sequence>MGFSLSNTPFLFQADVPFGPTTLPPPRLINHQIHLHPSSSLVNVYPYRYPHFQTSEIEFQVAMILSFGMICPSCSPFSSSVLLLKKKYGCWHLYVDYCALN</sequence>
<dbReference type="Proteomes" id="UP001603857">
    <property type="component" value="Unassembled WGS sequence"/>
</dbReference>
<dbReference type="PANTHER" id="PTHR24559:SF434">
    <property type="entry name" value="RNA-DIRECTED DNA POLYMERASE HOMOLOG"/>
    <property type="match status" value="1"/>
</dbReference>
<organism evidence="1 2">
    <name type="scientific">Flemingia macrophylla</name>
    <dbReference type="NCBI Taxonomy" id="520843"/>
    <lineage>
        <taxon>Eukaryota</taxon>
        <taxon>Viridiplantae</taxon>
        <taxon>Streptophyta</taxon>
        <taxon>Embryophyta</taxon>
        <taxon>Tracheophyta</taxon>
        <taxon>Spermatophyta</taxon>
        <taxon>Magnoliopsida</taxon>
        <taxon>eudicotyledons</taxon>
        <taxon>Gunneridae</taxon>
        <taxon>Pentapetalae</taxon>
        <taxon>rosids</taxon>
        <taxon>fabids</taxon>
        <taxon>Fabales</taxon>
        <taxon>Fabaceae</taxon>
        <taxon>Papilionoideae</taxon>
        <taxon>50 kb inversion clade</taxon>
        <taxon>NPAAA clade</taxon>
        <taxon>indigoferoid/millettioid clade</taxon>
        <taxon>Phaseoleae</taxon>
        <taxon>Flemingia</taxon>
    </lineage>
</organism>
<accession>A0ABD1MDU4</accession>
<dbReference type="AlphaFoldDB" id="A0ABD1MDU4"/>
<dbReference type="InterPro" id="IPR043502">
    <property type="entry name" value="DNA/RNA_pol_sf"/>
</dbReference>
<dbReference type="InterPro" id="IPR053134">
    <property type="entry name" value="RNA-dir_DNA_polymerase"/>
</dbReference>
<proteinExistence type="predicted"/>
<dbReference type="Gene3D" id="3.10.10.10">
    <property type="entry name" value="HIV Type 1 Reverse Transcriptase, subunit A, domain 1"/>
    <property type="match status" value="1"/>
</dbReference>
<comment type="caution">
    <text evidence="1">The sequence shown here is derived from an EMBL/GenBank/DDBJ whole genome shotgun (WGS) entry which is preliminary data.</text>
</comment>
<evidence type="ECO:0000313" key="2">
    <source>
        <dbReference type="Proteomes" id="UP001603857"/>
    </source>
</evidence>